<protein>
    <submittedName>
        <fullName evidence="2">NAD(P)H-binding protein</fullName>
    </submittedName>
</protein>
<feature type="domain" description="NAD(P)-binding" evidence="1">
    <location>
        <begin position="7"/>
        <end position="163"/>
    </location>
</feature>
<reference evidence="2 3" key="1">
    <citation type="submission" date="2020-03" db="EMBL/GenBank/DDBJ databases">
        <title>Vagococcus sp. nov., isolated from beetles.</title>
        <authorList>
            <person name="Hyun D.-W."/>
            <person name="Bae J.-W."/>
        </authorList>
    </citation>
    <scope>NUCLEOTIDE SEQUENCE [LARGE SCALE GENOMIC DNA]</scope>
    <source>
        <strain evidence="2 3">HDW17A</strain>
    </source>
</reference>
<name>A0A6G8AMZ6_9ENTE</name>
<dbReference type="InterPro" id="IPR036291">
    <property type="entry name" value="NAD(P)-bd_dom_sf"/>
</dbReference>
<accession>A0A6G8AMZ6</accession>
<dbReference type="Proteomes" id="UP000500890">
    <property type="component" value="Chromosome"/>
</dbReference>
<dbReference type="RefSeq" id="WP_166007843.1">
    <property type="nucleotide sequence ID" value="NZ_CP049886.1"/>
</dbReference>
<dbReference type="InterPro" id="IPR016040">
    <property type="entry name" value="NAD(P)-bd_dom"/>
</dbReference>
<dbReference type="Gene3D" id="3.40.50.720">
    <property type="entry name" value="NAD(P)-binding Rossmann-like Domain"/>
    <property type="match status" value="1"/>
</dbReference>
<dbReference type="InterPro" id="IPR051606">
    <property type="entry name" value="Polyketide_Oxido-like"/>
</dbReference>
<keyword evidence="3" id="KW-1185">Reference proteome</keyword>
<sequence length="209" mass="23762">MKIGIVGATGKQGNLLLLEAYRRGHEVTALIRDQAKLRHEVPYIEKELYALTPKEVEQFDVIVSAYNAPENMPQLHQTALRHLTKILKYSDTRLYVVGGAGSLWTDSEKVERLFETNDFPKDFYPVASSMYQSLFELEKSKATNWTYVSPAADFDFEGVLTDEYQLSNDILTLNEAGNSYISYLDYAKGMIDLIEGKEHNKEHVSLVSK</sequence>
<dbReference type="PANTHER" id="PTHR43355:SF2">
    <property type="entry name" value="FLAVIN REDUCTASE (NADPH)"/>
    <property type="match status" value="1"/>
</dbReference>
<dbReference type="SUPFAM" id="SSF51735">
    <property type="entry name" value="NAD(P)-binding Rossmann-fold domains"/>
    <property type="match status" value="1"/>
</dbReference>
<dbReference type="Pfam" id="PF13460">
    <property type="entry name" value="NAD_binding_10"/>
    <property type="match status" value="1"/>
</dbReference>
<evidence type="ECO:0000313" key="3">
    <source>
        <dbReference type="Proteomes" id="UP000500890"/>
    </source>
</evidence>
<evidence type="ECO:0000259" key="1">
    <source>
        <dbReference type="Pfam" id="PF13460"/>
    </source>
</evidence>
<proteinExistence type="predicted"/>
<evidence type="ECO:0000313" key="2">
    <source>
        <dbReference type="EMBL" id="QIL46454.1"/>
    </source>
</evidence>
<gene>
    <name evidence="2" type="ORF">G7081_04900</name>
</gene>
<dbReference type="AlphaFoldDB" id="A0A6G8AMZ6"/>
<dbReference type="PANTHER" id="PTHR43355">
    <property type="entry name" value="FLAVIN REDUCTASE (NADPH)"/>
    <property type="match status" value="1"/>
</dbReference>
<dbReference type="EMBL" id="CP049886">
    <property type="protein sequence ID" value="QIL46454.1"/>
    <property type="molecule type" value="Genomic_DNA"/>
</dbReference>
<dbReference type="KEGG" id="vah:G7081_04900"/>
<dbReference type="GO" id="GO:0016646">
    <property type="term" value="F:oxidoreductase activity, acting on the CH-NH group of donors, NAD or NADP as acceptor"/>
    <property type="evidence" value="ECO:0007669"/>
    <property type="project" value="TreeGrafter"/>
</dbReference>
<organism evidence="2 3">
    <name type="scientific">Vagococcus coleopterorum</name>
    <dbReference type="NCBI Taxonomy" id="2714946"/>
    <lineage>
        <taxon>Bacteria</taxon>
        <taxon>Bacillati</taxon>
        <taxon>Bacillota</taxon>
        <taxon>Bacilli</taxon>
        <taxon>Lactobacillales</taxon>
        <taxon>Enterococcaceae</taxon>
        <taxon>Vagococcus</taxon>
    </lineage>
</organism>